<dbReference type="InterPro" id="IPR001138">
    <property type="entry name" value="Zn2Cys6_DnaBD"/>
</dbReference>
<dbReference type="Proteomes" id="UP000582016">
    <property type="component" value="Unassembled WGS sequence"/>
</dbReference>
<dbReference type="InterPro" id="IPR053187">
    <property type="entry name" value="Notoamide_regulator"/>
</dbReference>
<evidence type="ECO:0000313" key="6">
    <source>
        <dbReference type="Proteomes" id="UP000582016"/>
    </source>
</evidence>
<dbReference type="OrthoDB" id="2740448at2759"/>
<dbReference type="GO" id="GO:0000981">
    <property type="term" value="F:DNA-binding transcription factor activity, RNA polymerase II-specific"/>
    <property type="evidence" value="ECO:0007669"/>
    <property type="project" value="InterPro"/>
</dbReference>
<feature type="region of interest" description="Disordered" evidence="3">
    <location>
        <begin position="115"/>
        <end position="151"/>
    </location>
</feature>
<name>A0A8H5KEP2_9HYPO</name>
<evidence type="ECO:0000313" key="5">
    <source>
        <dbReference type="EMBL" id="KAF5570511.1"/>
    </source>
</evidence>
<sequence length="676" mass="76225">MNYLPLLPRDPTIPFSQGASTLAPKRRAVAVACDACRSRKLRCTGEFPTCAGCQRRGAECKYADIANERKMHSNQLKRRVKELEDENRSFRDLFQSLRKRDGARDQDLLQRIQAGDNFGSVIEHSRDPDNQGKRKRSPSPNLTARQRPSNWTTIRGILPRTPIASPAAVYPIALPIPALTTPPPLPSPPIDTPASPKDAILGLLTLSQKGKPDLILLNEAHPKEPCDLRLNNLSVSYWTRVPITNRSASTLISTFLETDNSAVGFIDKNLFLTDLVEHTPTFCSAFLVSSILYLACFAHTESDGRAATLAHSFFNDAERLYRAERLFDSLTTLAAINIFSLGCFSHGNDNLGQDLLLSGRQMGSHPTALRILASQPRLPFDVEFFIVNDLVELYKHERKRLTPLATVSETWQRIVEKHTFHDFKLGVQDLLDFGKFVQEGRLQLVKSITFEARGGIYVYRHEGCDCDTVQRIFPDIISSTTAIESIHIEKWWNGFGICESYVKELSYFFGVSCGYLMNPTKTSLESLDLISQAAGHLEHIALSYTIMANDFFDGWKEVEFKQLKTLALTYPFNGIPNNELLKTASEASKRMPALEMMEIWEFGLPGKEAHIFSLPTCVYNAWKNVLAGKRSYTLEVKGHRFALDDIITFSDMVSHLMLKEQILRASTRKRVSRYEI</sequence>
<evidence type="ECO:0000256" key="2">
    <source>
        <dbReference type="SAM" id="Coils"/>
    </source>
</evidence>
<dbReference type="PROSITE" id="PS00463">
    <property type="entry name" value="ZN2_CY6_FUNGAL_1"/>
    <property type="match status" value="1"/>
</dbReference>
<feature type="coiled-coil region" evidence="2">
    <location>
        <begin position="66"/>
        <end position="100"/>
    </location>
</feature>
<feature type="compositionally biased region" description="Basic and acidic residues" evidence="3">
    <location>
        <begin position="123"/>
        <end position="132"/>
    </location>
</feature>
<keyword evidence="6" id="KW-1185">Reference proteome</keyword>
<evidence type="ECO:0000256" key="3">
    <source>
        <dbReference type="SAM" id="MobiDB-lite"/>
    </source>
</evidence>
<organism evidence="5 6">
    <name type="scientific">Fusarium phyllophilum</name>
    <dbReference type="NCBI Taxonomy" id="47803"/>
    <lineage>
        <taxon>Eukaryota</taxon>
        <taxon>Fungi</taxon>
        <taxon>Dikarya</taxon>
        <taxon>Ascomycota</taxon>
        <taxon>Pezizomycotina</taxon>
        <taxon>Sordariomycetes</taxon>
        <taxon>Hypocreomycetidae</taxon>
        <taxon>Hypocreales</taxon>
        <taxon>Nectriaceae</taxon>
        <taxon>Fusarium</taxon>
        <taxon>Fusarium fujikuroi species complex</taxon>
    </lineage>
</organism>
<protein>
    <submittedName>
        <fullName evidence="5">Regulatory CAT8</fullName>
    </submittedName>
</protein>
<comment type="caution">
    <text evidence="5">The sequence shown here is derived from an EMBL/GenBank/DDBJ whole genome shotgun (WGS) entry which is preliminary data.</text>
</comment>
<proteinExistence type="predicted"/>
<dbReference type="Pfam" id="PF20183">
    <property type="entry name" value="DUF6546"/>
    <property type="match status" value="1"/>
</dbReference>
<evidence type="ECO:0000259" key="4">
    <source>
        <dbReference type="PROSITE" id="PS50048"/>
    </source>
</evidence>
<dbReference type="CDD" id="cd00067">
    <property type="entry name" value="GAL4"/>
    <property type="match status" value="1"/>
</dbReference>
<feature type="domain" description="Zn(2)-C6 fungal-type" evidence="4">
    <location>
        <begin position="32"/>
        <end position="62"/>
    </location>
</feature>
<evidence type="ECO:0000256" key="1">
    <source>
        <dbReference type="ARBA" id="ARBA00023242"/>
    </source>
</evidence>
<dbReference type="InterPro" id="IPR036864">
    <property type="entry name" value="Zn2-C6_fun-type_DNA-bd_sf"/>
</dbReference>
<gene>
    <name evidence="5" type="ORF">FPHYL_1187</name>
</gene>
<keyword evidence="2" id="KW-0175">Coiled coil</keyword>
<dbReference type="Gene3D" id="4.10.240.10">
    <property type="entry name" value="Zn(2)-C6 fungal-type DNA-binding domain"/>
    <property type="match status" value="1"/>
</dbReference>
<dbReference type="PANTHER" id="PTHR47256">
    <property type="entry name" value="ZN(II)2CYS6 TRANSCRIPTION FACTOR (EUROFUNG)-RELATED"/>
    <property type="match status" value="1"/>
</dbReference>
<dbReference type="SMART" id="SM00066">
    <property type="entry name" value="GAL4"/>
    <property type="match status" value="1"/>
</dbReference>
<dbReference type="GO" id="GO:0008270">
    <property type="term" value="F:zinc ion binding"/>
    <property type="evidence" value="ECO:0007669"/>
    <property type="project" value="InterPro"/>
</dbReference>
<dbReference type="Pfam" id="PF00172">
    <property type="entry name" value="Zn_clus"/>
    <property type="match status" value="1"/>
</dbReference>
<feature type="compositionally biased region" description="Polar residues" evidence="3">
    <location>
        <begin position="138"/>
        <end position="151"/>
    </location>
</feature>
<dbReference type="PANTHER" id="PTHR47256:SF1">
    <property type="entry name" value="ZN(II)2CYS6 TRANSCRIPTION FACTOR (EUROFUNG)"/>
    <property type="match status" value="1"/>
</dbReference>
<keyword evidence="1" id="KW-0539">Nucleus</keyword>
<accession>A0A8H5KEP2</accession>
<dbReference type="SUPFAM" id="SSF57701">
    <property type="entry name" value="Zn2/Cys6 DNA-binding domain"/>
    <property type="match status" value="1"/>
</dbReference>
<dbReference type="EMBL" id="JAAOAQ010000038">
    <property type="protein sequence ID" value="KAF5570511.1"/>
    <property type="molecule type" value="Genomic_DNA"/>
</dbReference>
<dbReference type="InterPro" id="IPR046676">
    <property type="entry name" value="DUF6546"/>
</dbReference>
<reference evidence="5 6" key="1">
    <citation type="submission" date="2020-05" db="EMBL/GenBank/DDBJ databases">
        <title>Identification and distribution of gene clusters putatively required for synthesis of sphingolipid metabolism inhibitors in phylogenetically diverse species of the filamentous fungus Fusarium.</title>
        <authorList>
            <person name="Kim H.-S."/>
            <person name="Busman M."/>
            <person name="Brown D.W."/>
            <person name="Divon H."/>
            <person name="Uhlig S."/>
            <person name="Proctor R.H."/>
        </authorList>
    </citation>
    <scope>NUCLEOTIDE SEQUENCE [LARGE SCALE GENOMIC DNA]</scope>
    <source>
        <strain evidence="5 6">NRRL 13617</strain>
    </source>
</reference>
<dbReference type="AlphaFoldDB" id="A0A8H5KEP2"/>
<dbReference type="CDD" id="cd12148">
    <property type="entry name" value="fungal_TF_MHR"/>
    <property type="match status" value="1"/>
</dbReference>
<dbReference type="PROSITE" id="PS50048">
    <property type="entry name" value="ZN2_CY6_FUNGAL_2"/>
    <property type="match status" value="1"/>
</dbReference>